<organism evidence="2 3">
    <name type="scientific">Acidisarcina polymorpha</name>
    <dbReference type="NCBI Taxonomy" id="2211140"/>
    <lineage>
        <taxon>Bacteria</taxon>
        <taxon>Pseudomonadati</taxon>
        <taxon>Acidobacteriota</taxon>
        <taxon>Terriglobia</taxon>
        <taxon>Terriglobales</taxon>
        <taxon>Acidobacteriaceae</taxon>
        <taxon>Acidisarcina</taxon>
    </lineage>
</organism>
<feature type="transmembrane region" description="Helical" evidence="1">
    <location>
        <begin position="24"/>
        <end position="43"/>
    </location>
</feature>
<sequence>MMAAFIAAAATGAATIFPRWAPRSALVPVIAGEVLTIYFLFAYKPSKVRNEASSSPVIPR</sequence>
<accession>A0A2Z5FZ14</accession>
<dbReference type="EMBL" id="CP030840">
    <property type="protein sequence ID" value="AXC12109.1"/>
    <property type="molecule type" value="Genomic_DNA"/>
</dbReference>
<keyword evidence="1" id="KW-1133">Transmembrane helix</keyword>
<name>A0A2Z5FZ14_9BACT</name>
<dbReference type="AlphaFoldDB" id="A0A2Z5FZ14"/>
<evidence type="ECO:0000313" key="3">
    <source>
        <dbReference type="Proteomes" id="UP000253606"/>
    </source>
</evidence>
<keyword evidence="1" id="KW-0812">Transmembrane</keyword>
<keyword evidence="3" id="KW-1185">Reference proteome</keyword>
<gene>
    <name evidence="2" type="ORF">ACPOL_2801</name>
</gene>
<proteinExistence type="predicted"/>
<keyword evidence="1" id="KW-0472">Membrane</keyword>
<dbReference type="KEGG" id="abas:ACPOL_2801"/>
<evidence type="ECO:0000313" key="2">
    <source>
        <dbReference type="EMBL" id="AXC12109.1"/>
    </source>
</evidence>
<evidence type="ECO:0000256" key="1">
    <source>
        <dbReference type="SAM" id="Phobius"/>
    </source>
</evidence>
<reference evidence="2 3" key="1">
    <citation type="journal article" date="2018" name="Front. Microbiol.">
        <title>Hydrolytic Capabilities as a Key to Environmental Success: Chitinolytic and Cellulolytic Acidobacteria From Acidic Sub-arctic Soils and Boreal Peatlands.</title>
        <authorList>
            <person name="Belova S.E."/>
            <person name="Ravin N.V."/>
            <person name="Pankratov T.A."/>
            <person name="Rakitin A.L."/>
            <person name="Ivanova A.A."/>
            <person name="Beletsky A.V."/>
            <person name="Mardanov A.V."/>
            <person name="Sinninghe Damste J.S."/>
            <person name="Dedysh S.N."/>
        </authorList>
    </citation>
    <scope>NUCLEOTIDE SEQUENCE [LARGE SCALE GENOMIC DNA]</scope>
    <source>
        <strain evidence="2 3">SBC82</strain>
    </source>
</reference>
<dbReference type="Proteomes" id="UP000253606">
    <property type="component" value="Chromosome"/>
</dbReference>
<protein>
    <submittedName>
        <fullName evidence="2">Uncharacterized protein</fullName>
    </submittedName>
</protein>